<keyword evidence="1" id="KW-0732">Signal</keyword>
<dbReference type="Proteomes" id="UP000606935">
    <property type="component" value="Unassembled WGS sequence"/>
</dbReference>
<feature type="signal peptide" evidence="1">
    <location>
        <begin position="1"/>
        <end position="22"/>
    </location>
</feature>
<dbReference type="AlphaFoldDB" id="A0A917YUK1"/>
<evidence type="ECO:0000313" key="3">
    <source>
        <dbReference type="Proteomes" id="UP000606935"/>
    </source>
</evidence>
<dbReference type="PROSITE" id="PS51257">
    <property type="entry name" value="PROKAR_LIPOPROTEIN"/>
    <property type="match status" value="1"/>
</dbReference>
<feature type="chain" id="PRO_5037287787" evidence="1">
    <location>
        <begin position="23"/>
        <end position="127"/>
    </location>
</feature>
<accession>A0A917YUK1</accession>
<gene>
    <name evidence="2" type="ORF">GCM10010982_08960</name>
</gene>
<sequence length="127" mass="14880">MKRIKFYALACMLVLLSGCGTSQYIYNVSGKQLQVNASLEKMEEAILDAAAFKRWAVKEKYSGHIILEINVRKHYASVNVDYDKTGYSIRYLDSFNLDHKGEKIHRNYNKWVKLLEMEIDQRLVSRR</sequence>
<organism evidence="2 3">
    <name type="scientific">Bowmanella pacifica</name>
    <dbReference type="NCBI Taxonomy" id="502051"/>
    <lineage>
        <taxon>Bacteria</taxon>
        <taxon>Pseudomonadati</taxon>
        <taxon>Pseudomonadota</taxon>
        <taxon>Gammaproteobacteria</taxon>
        <taxon>Alteromonadales</taxon>
        <taxon>Alteromonadaceae</taxon>
        <taxon>Bowmanella</taxon>
    </lineage>
</organism>
<dbReference type="RefSeq" id="WP_188690859.1">
    <property type="nucleotide sequence ID" value="NZ_BMLS01000001.1"/>
</dbReference>
<dbReference type="EMBL" id="BMLS01000001">
    <property type="protein sequence ID" value="GGO65937.1"/>
    <property type="molecule type" value="Genomic_DNA"/>
</dbReference>
<comment type="caution">
    <text evidence="2">The sequence shown here is derived from an EMBL/GenBank/DDBJ whole genome shotgun (WGS) entry which is preliminary data.</text>
</comment>
<evidence type="ECO:0000313" key="2">
    <source>
        <dbReference type="EMBL" id="GGO65937.1"/>
    </source>
</evidence>
<proteinExistence type="predicted"/>
<reference evidence="2" key="2">
    <citation type="submission" date="2020-09" db="EMBL/GenBank/DDBJ databases">
        <authorList>
            <person name="Sun Q."/>
            <person name="Zhou Y."/>
        </authorList>
    </citation>
    <scope>NUCLEOTIDE SEQUENCE</scope>
    <source>
        <strain evidence="2">CGMCC 1.7086</strain>
    </source>
</reference>
<keyword evidence="3" id="KW-1185">Reference proteome</keyword>
<reference evidence="2" key="1">
    <citation type="journal article" date="2014" name="Int. J. Syst. Evol. Microbiol.">
        <title>Complete genome sequence of Corynebacterium casei LMG S-19264T (=DSM 44701T), isolated from a smear-ripened cheese.</title>
        <authorList>
            <consortium name="US DOE Joint Genome Institute (JGI-PGF)"/>
            <person name="Walter F."/>
            <person name="Albersmeier A."/>
            <person name="Kalinowski J."/>
            <person name="Ruckert C."/>
        </authorList>
    </citation>
    <scope>NUCLEOTIDE SEQUENCE</scope>
    <source>
        <strain evidence="2">CGMCC 1.7086</strain>
    </source>
</reference>
<keyword evidence="2" id="KW-0449">Lipoprotein</keyword>
<evidence type="ECO:0000256" key="1">
    <source>
        <dbReference type="SAM" id="SignalP"/>
    </source>
</evidence>
<protein>
    <submittedName>
        <fullName evidence="2">Lipoprotein</fullName>
    </submittedName>
</protein>
<name>A0A917YUK1_9ALTE</name>